<organism evidence="2 3">
    <name type="scientific">Pararhodobacter zhoushanensis</name>
    <dbReference type="NCBI Taxonomy" id="2479545"/>
    <lineage>
        <taxon>Bacteria</taxon>
        <taxon>Pseudomonadati</taxon>
        <taxon>Pseudomonadota</taxon>
        <taxon>Alphaproteobacteria</taxon>
        <taxon>Rhodobacterales</taxon>
        <taxon>Paracoccaceae</taxon>
        <taxon>Pararhodobacter</taxon>
    </lineage>
</organism>
<feature type="region of interest" description="Disordered" evidence="1">
    <location>
        <begin position="31"/>
        <end position="54"/>
    </location>
</feature>
<comment type="caution">
    <text evidence="2">The sequence shown here is derived from an EMBL/GenBank/DDBJ whole genome shotgun (WGS) entry which is preliminary data.</text>
</comment>
<reference evidence="2 3" key="1">
    <citation type="submission" date="2022-10" db="EMBL/GenBank/DDBJ databases">
        <title>Pararhodobacter sp. nov., isolated from marine algae.</title>
        <authorList>
            <person name="Choi B.J."/>
            <person name="Kim J.M."/>
            <person name="Lee J.K."/>
            <person name="Choi D.G."/>
            <person name="Jeon C.O."/>
        </authorList>
    </citation>
    <scope>NUCLEOTIDE SEQUENCE [LARGE SCALE GENOMIC DNA]</scope>
    <source>
        <strain evidence="2 3">ZQ420</strain>
    </source>
</reference>
<proteinExistence type="predicted"/>
<dbReference type="EMBL" id="JAPDFL010000001">
    <property type="protein sequence ID" value="MCW1931335.1"/>
    <property type="molecule type" value="Genomic_DNA"/>
</dbReference>
<protein>
    <submittedName>
        <fullName evidence="2">Uncharacterized protein</fullName>
    </submittedName>
</protein>
<evidence type="ECO:0000256" key="1">
    <source>
        <dbReference type="SAM" id="MobiDB-lite"/>
    </source>
</evidence>
<dbReference type="Proteomes" id="UP001208938">
    <property type="component" value="Unassembled WGS sequence"/>
</dbReference>
<evidence type="ECO:0000313" key="2">
    <source>
        <dbReference type="EMBL" id="MCW1931335.1"/>
    </source>
</evidence>
<sequence length="54" mass="5725">MLLALSLTAAGLLIVHLLTVLLTLRRDHPRAPGAPQHRRAARHAVAPGAWAGCL</sequence>
<dbReference type="RefSeq" id="WP_264504459.1">
    <property type="nucleotide sequence ID" value="NZ_JAPDFL010000001.1"/>
</dbReference>
<evidence type="ECO:0000313" key="3">
    <source>
        <dbReference type="Proteomes" id="UP001208938"/>
    </source>
</evidence>
<keyword evidence="3" id="KW-1185">Reference proteome</keyword>
<accession>A0ABT3GV15</accession>
<name>A0ABT3GV15_9RHOB</name>
<gene>
    <name evidence="2" type="ORF">OKW52_03400</name>
</gene>